<dbReference type="EMBL" id="SMCP01000016">
    <property type="protein sequence ID" value="TCV83237.1"/>
    <property type="molecule type" value="Genomic_DNA"/>
</dbReference>
<dbReference type="PANTHER" id="PTHR32502:SF26">
    <property type="entry name" value="PHOSPHOTRANSFERASE SYSTEM SUGAR-SPECIFIC EIID COMPONENT"/>
    <property type="match status" value="1"/>
</dbReference>
<gene>
    <name evidence="2" type="ORF">EDC16_11626</name>
    <name evidence="3" type="ORF">FHQ21_09235</name>
</gene>
<feature type="transmembrane region" description="Helical" evidence="1">
    <location>
        <begin position="124"/>
        <end position="144"/>
    </location>
</feature>
<comment type="caution">
    <text evidence="2">The sequence shown here is derived from an EMBL/GenBank/DDBJ whole genome shotgun (WGS) entry which is preliminary data.</text>
</comment>
<reference evidence="2 4" key="1">
    <citation type="submission" date="2019-03" db="EMBL/GenBank/DDBJ databases">
        <title>Genomic Encyclopedia of Type Strains, Phase IV (KMG-IV): sequencing the most valuable type-strain genomes for metagenomic binning, comparative biology and taxonomic classification.</title>
        <authorList>
            <person name="Goeker M."/>
        </authorList>
    </citation>
    <scope>NUCLEOTIDE SEQUENCE [LARGE SCALE GENOMIC DNA]</scope>
    <source>
        <strain evidence="2 4">DSM 28140</strain>
    </source>
</reference>
<evidence type="ECO:0000313" key="5">
    <source>
        <dbReference type="Proteomes" id="UP000305526"/>
    </source>
</evidence>
<protein>
    <submittedName>
        <fullName evidence="2">PTS system IID component (Man family)</fullName>
    </submittedName>
    <submittedName>
        <fullName evidence="3">PTS system mannose/fructose/sorbose family transporter subunit IID</fullName>
    </submittedName>
</protein>
<keyword evidence="1" id="KW-0812">Transmembrane</keyword>
<dbReference type="PROSITE" id="PS51108">
    <property type="entry name" value="PTS_EIID"/>
    <property type="match status" value="1"/>
</dbReference>
<dbReference type="Pfam" id="PF03613">
    <property type="entry name" value="EIID-AGA"/>
    <property type="match status" value="1"/>
</dbReference>
<feature type="transmembrane region" description="Helical" evidence="1">
    <location>
        <begin position="233"/>
        <end position="251"/>
    </location>
</feature>
<keyword evidence="1" id="KW-1133">Transmembrane helix</keyword>
<keyword evidence="5" id="KW-1185">Reference proteome</keyword>
<dbReference type="EMBL" id="VDGV01000081">
    <property type="protein sequence ID" value="TNG90409.1"/>
    <property type="molecule type" value="Genomic_DNA"/>
</dbReference>
<evidence type="ECO:0000313" key="3">
    <source>
        <dbReference type="EMBL" id="TNG90409.1"/>
    </source>
</evidence>
<dbReference type="PANTHER" id="PTHR32502">
    <property type="entry name" value="N-ACETYLGALACTOSAMINE PERMEASE II COMPONENT-RELATED"/>
    <property type="match status" value="1"/>
</dbReference>
<feature type="transmembrane region" description="Helical" evidence="1">
    <location>
        <begin position="188"/>
        <end position="213"/>
    </location>
</feature>
<keyword evidence="1" id="KW-0472">Membrane</keyword>
<dbReference type="Proteomes" id="UP000305526">
    <property type="component" value="Unassembled WGS sequence"/>
</dbReference>
<name>A0A4R3XWB2_9PAST</name>
<evidence type="ECO:0000256" key="1">
    <source>
        <dbReference type="SAM" id="Phobius"/>
    </source>
</evidence>
<feature type="transmembrane region" description="Helical" evidence="1">
    <location>
        <begin position="150"/>
        <end position="167"/>
    </location>
</feature>
<evidence type="ECO:0000313" key="2">
    <source>
        <dbReference type="EMBL" id="TCV83237.1"/>
    </source>
</evidence>
<dbReference type="AlphaFoldDB" id="A0A4R3XWB2"/>
<reference evidence="3 5" key="2">
    <citation type="submission" date="2019-05" db="EMBL/GenBank/DDBJ databases">
        <title>Pasteurellaceae isolates from reptiles.</title>
        <authorList>
            <person name="Bojesen A.M."/>
            <person name="Lund E."/>
        </authorList>
    </citation>
    <scope>NUCLEOTIDE SEQUENCE [LARGE SCALE GENOMIC DNA]</scope>
    <source>
        <strain evidence="3 5">ELNT2x</strain>
    </source>
</reference>
<feature type="transmembrane region" description="Helical" evidence="1">
    <location>
        <begin position="260"/>
        <end position="278"/>
    </location>
</feature>
<dbReference type="RefSeq" id="WP_132968150.1">
    <property type="nucleotide sequence ID" value="NZ_LEKL01000032.1"/>
</dbReference>
<dbReference type="InterPro" id="IPR004704">
    <property type="entry name" value="PTS_IID_man"/>
</dbReference>
<organism evidence="2 4">
    <name type="scientific">Testudinibacter aquarius</name>
    <dbReference type="NCBI Taxonomy" id="1524974"/>
    <lineage>
        <taxon>Bacteria</taxon>
        <taxon>Pseudomonadati</taxon>
        <taxon>Pseudomonadota</taxon>
        <taxon>Gammaproteobacteria</taxon>
        <taxon>Pasteurellales</taxon>
        <taxon>Pasteurellaceae</taxon>
        <taxon>Testudinibacter</taxon>
    </lineage>
</organism>
<dbReference type="GO" id="GO:0005886">
    <property type="term" value="C:plasma membrane"/>
    <property type="evidence" value="ECO:0007669"/>
    <property type="project" value="TreeGrafter"/>
</dbReference>
<dbReference type="GO" id="GO:0009401">
    <property type="term" value="P:phosphoenolpyruvate-dependent sugar phosphotransferase system"/>
    <property type="evidence" value="ECO:0007669"/>
    <property type="project" value="InterPro"/>
</dbReference>
<evidence type="ECO:0000313" key="4">
    <source>
        <dbReference type="Proteomes" id="UP000294619"/>
    </source>
</evidence>
<proteinExistence type="predicted"/>
<accession>A0A4R3XWB2</accession>
<dbReference type="Proteomes" id="UP000294619">
    <property type="component" value="Unassembled WGS sequence"/>
</dbReference>
<dbReference type="InterPro" id="IPR050303">
    <property type="entry name" value="GatZ_KbaZ_carbometab"/>
</dbReference>
<sequence>MTNSNFNNTIGNPKNYKLTDADFRQINTRSLFFNQLGWNYERMQGSGYLWIMLPQLRKMYGDNSPELKKMMVMHNQFFNTSPFFNTIVKGIDLALEEKEGEKSIEAVAGIKSGLMGPFAAIGDAIFGSLVPAIMGAIAATMAIGGNPLGVGLWVMVAIATMIFRWVQLKIAYREGVNLVTTLGHKLNALTNAATVLGVFVVGVMCATMVNVSVPYVATIGEKVVSAQANLDLILPRLVPALVVGFIYWLLGRPKMSSNKAIMIIIALCILFSWLGILAKG</sequence>